<feature type="signal peptide" evidence="3">
    <location>
        <begin position="1"/>
        <end position="21"/>
    </location>
</feature>
<dbReference type="SUPFAM" id="SSF53822">
    <property type="entry name" value="Periplasmic binding protein-like I"/>
    <property type="match status" value="1"/>
</dbReference>
<evidence type="ECO:0000313" key="5">
    <source>
        <dbReference type="EMBL" id="MFE9603857.1"/>
    </source>
</evidence>
<dbReference type="PANTHER" id="PTHR30036:SF1">
    <property type="entry name" value="D-XYLOSE-BINDING PERIPLASMIC PROTEIN"/>
    <property type="match status" value="1"/>
</dbReference>
<evidence type="ECO:0000256" key="1">
    <source>
        <dbReference type="ARBA" id="ARBA00004196"/>
    </source>
</evidence>
<evidence type="ECO:0000256" key="2">
    <source>
        <dbReference type="ARBA" id="ARBA00022729"/>
    </source>
</evidence>
<dbReference type="Gene3D" id="3.40.50.2300">
    <property type="match status" value="2"/>
</dbReference>
<comment type="subcellular location">
    <subcellularLocation>
        <location evidence="1">Cell envelope</location>
    </subcellularLocation>
</comment>
<dbReference type="PROSITE" id="PS51257">
    <property type="entry name" value="PROKAR_LIPOPROTEIN"/>
    <property type="match status" value="1"/>
</dbReference>
<name>A0ABW6MCK6_9ACTN</name>
<gene>
    <name evidence="5" type="ORF">ACFYNQ_35495</name>
</gene>
<dbReference type="RefSeq" id="WP_359608778.1">
    <property type="nucleotide sequence ID" value="NZ_JBFALI010000008.1"/>
</dbReference>
<evidence type="ECO:0000259" key="4">
    <source>
        <dbReference type="Pfam" id="PF13407"/>
    </source>
</evidence>
<keyword evidence="6" id="KW-1185">Reference proteome</keyword>
<comment type="caution">
    <text evidence="5">The sequence shown here is derived from an EMBL/GenBank/DDBJ whole genome shotgun (WGS) entry which is preliminary data.</text>
</comment>
<dbReference type="InterPro" id="IPR050555">
    <property type="entry name" value="Bact_Solute-Bind_Prot2"/>
</dbReference>
<proteinExistence type="predicted"/>
<reference evidence="5 6" key="1">
    <citation type="submission" date="2024-10" db="EMBL/GenBank/DDBJ databases">
        <title>The Natural Products Discovery Center: Release of the First 8490 Sequenced Strains for Exploring Actinobacteria Biosynthetic Diversity.</title>
        <authorList>
            <person name="Kalkreuter E."/>
            <person name="Kautsar S.A."/>
            <person name="Yang D."/>
            <person name="Bader C.D."/>
            <person name="Teijaro C.N."/>
            <person name="Fluegel L."/>
            <person name="Davis C.M."/>
            <person name="Simpson J.R."/>
            <person name="Lauterbach L."/>
            <person name="Steele A.D."/>
            <person name="Gui C."/>
            <person name="Meng S."/>
            <person name="Li G."/>
            <person name="Viehrig K."/>
            <person name="Ye F."/>
            <person name="Su P."/>
            <person name="Kiefer A.F."/>
            <person name="Nichols A."/>
            <person name="Cepeda A.J."/>
            <person name="Yan W."/>
            <person name="Fan B."/>
            <person name="Jiang Y."/>
            <person name="Adhikari A."/>
            <person name="Zheng C.-J."/>
            <person name="Schuster L."/>
            <person name="Cowan T.M."/>
            <person name="Smanski M.J."/>
            <person name="Chevrette M.G."/>
            <person name="De Carvalho L.P.S."/>
            <person name="Shen B."/>
        </authorList>
    </citation>
    <scope>NUCLEOTIDE SEQUENCE [LARGE SCALE GENOMIC DNA]</scope>
    <source>
        <strain evidence="5 6">NPDC006488</strain>
    </source>
</reference>
<dbReference type="InterPro" id="IPR025997">
    <property type="entry name" value="SBP_2_dom"/>
</dbReference>
<dbReference type="EMBL" id="JBIAHM010000014">
    <property type="protein sequence ID" value="MFE9603857.1"/>
    <property type="molecule type" value="Genomic_DNA"/>
</dbReference>
<sequence>MRRLPCSRRIAVRLAALPAAALLVAACGSSGGSGSSSGGKTVYMLLPNTTTVRFTTQDGPDFKAAMKKAMPDAKVVIQNAENDPQKQVQQVETAISGGASAIVLVAADPYIAGGALQKASVAKVPVLLYDHDARGGPAAAQVVFNSLSVGQNQGQDAAKLLAGGTTAKPKVIARIYGNQGDYGTTQYKKGQDQYIQPLVKAGKVKVACETYTPNWDPAKAQSEMEQCLTKTGNKIDAVVVMNDGTAGGAIAALKAQSLTGKVPVIGGQDADLQAVQYILLGYQYSTVYKPFKLQASKAAELTVQLLKNGKIAKSDISGYVDNGFMKPGVPAVFLPVQDLHADTVSTLVKDGVWTWKQICTGATAATDTCKKEMG</sequence>
<accession>A0ABW6MCK6</accession>
<protein>
    <submittedName>
        <fullName evidence="5">Sugar ABC transporter substrate-binding protein</fullName>
    </submittedName>
</protein>
<organism evidence="5 6">
    <name type="scientific">Streptomyces hokutonensis</name>
    <dbReference type="NCBI Taxonomy" id="1306990"/>
    <lineage>
        <taxon>Bacteria</taxon>
        <taxon>Bacillati</taxon>
        <taxon>Actinomycetota</taxon>
        <taxon>Actinomycetes</taxon>
        <taxon>Kitasatosporales</taxon>
        <taxon>Streptomycetaceae</taxon>
        <taxon>Streptomyces</taxon>
    </lineage>
</organism>
<dbReference type="Proteomes" id="UP001601303">
    <property type="component" value="Unassembled WGS sequence"/>
</dbReference>
<dbReference type="InterPro" id="IPR028082">
    <property type="entry name" value="Peripla_BP_I"/>
</dbReference>
<dbReference type="CDD" id="cd19995">
    <property type="entry name" value="PBP1_ABC_xylose_binding-like"/>
    <property type="match status" value="1"/>
</dbReference>
<feature type="domain" description="Periplasmic binding protein" evidence="4">
    <location>
        <begin position="44"/>
        <end position="309"/>
    </location>
</feature>
<dbReference type="Pfam" id="PF13407">
    <property type="entry name" value="Peripla_BP_4"/>
    <property type="match status" value="1"/>
</dbReference>
<feature type="chain" id="PRO_5045419913" evidence="3">
    <location>
        <begin position="22"/>
        <end position="374"/>
    </location>
</feature>
<evidence type="ECO:0000313" key="6">
    <source>
        <dbReference type="Proteomes" id="UP001601303"/>
    </source>
</evidence>
<dbReference type="PANTHER" id="PTHR30036">
    <property type="entry name" value="D-XYLOSE-BINDING PERIPLASMIC PROTEIN"/>
    <property type="match status" value="1"/>
</dbReference>
<keyword evidence="2 3" id="KW-0732">Signal</keyword>
<evidence type="ECO:0000256" key="3">
    <source>
        <dbReference type="SAM" id="SignalP"/>
    </source>
</evidence>